<name>A0A0V1PRU5_9ASCO</name>
<organism evidence="2 3">
    <name type="scientific">Debaryomyces fabryi</name>
    <dbReference type="NCBI Taxonomy" id="58627"/>
    <lineage>
        <taxon>Eukaryota</taxon>
        <taxon>Fungi</taxon>
        <taxon>Dikarya</taxon>
        <taxon>Ascomycota</taxon>
        <taxon>Saccharomycotina</taxon>
        <taxon>Pichiomycetes</taxon>
        <taxon>Debaryomycetaceae</taxon>
        <taxon>Debaryomyces</taxon>
    </lineage>
</organism>
<feature type="domain" description="Thioester reductase (TE)" evidence="1">
    <location>
        <begin position="62"/>
        <end position="217"/>
    </location>
</feature>
<gene>
    <name evidence="2" type="ORF">AC631_05264</name>
</gene>
<dbReference type="OrthoDB" id="276721at2759"/>
<dbReference type="Pfam" id="PF07993">
    <property type="entry name" value="NAD_binding_4"/>
    <property type="match status" value="1"/>
</dbReference>
<comment type="caution">
    <text evidence="2">The sequence shown here is derived from an EMBL/GenBank/DDBJ whole genome shotgun (WGS) entry which is preliminary data.</text>
</comment>
<dbReference type="GO" id="GO:0044877">
    <property type="term" value="F:protein-containing complex binding"/>
    <property type="evidence" value="ECO:0007669"/>
    <property type="project" value="TreeGrafter"/>
</dbReference>
<dbReference type="GeneID" id="26842273"/>
<accession>A0A0V1PRU5</accession>
<dbReference type="InterPro" id="IPR051207">
    <property type="entry name" value="ComplexI_NDUFA9_subunit"/>
</dbReference>
<dbReference type="PANTHER" id="PTHR12126:SF16">
    <property type="entry name" value="MIOREX COMPLEX COMPONENT 2"/>
    <property type="match status" value="1"/>
</dbReference>
<dbReference type="AlphaFoldDB" id="A0A0V1PRU5"/>
<keyword evidence="3" id="KW-1185">Reference proteome</keyword>
<evidence type="ECO:0000259" key="1">
    <source>
        <dbReference type="Pfam" id="PF07993"/>
    </source>
</evidence>
<dbReference type="SUPFAM" id="SSF51735">
    <property type="entry name" value="NAD(P)-binding Rossmann-fold domains"/>
    <property type="match status" value="1"/>
</dbReference>
<proteinExistence type="predicted"/>
<protein>
    <recommendedName>
        <fullName evidence="1">Thioester reductase (TE) domain-containing protein</fullName>
    </recommendedName>
</protein>
<dbReference type="EMBL" id="LMYN01000187">
    <property type="protein sequence ID" value="KRZ98966.1"/>
    <property type="molecule type" value="Genomic_DNA"/>
</dbReference>
<dbReference type="Gene3D" id="3.40.50.720">
    <property type="entry name" value="NAD(P)-binding Rossmann-like Domain"/>
    <property type="match status" value="1"/>
</dbReference>
<evidence type="ECO:0000313" key="3">
    <source>
        <dbReference type="Proteomes" id="UP000054251"/>
    </source>
</evidence>
<dbReference type="PANTHER" id="PTHR12126">
    <property type="entry name" value="NADH-UBIQUINONE OXIDOREDUCTASE 39 KDA SUBUNIT-RELATED"/>
    <property type="match status" value="1"/>
</dbReference>
<sequence length="266" mass="30071">MASIGKSIAIFGGNGFLGKKICETGIKLGYQVTSFSRSGQAPAVSSPWVKEVKWEKADIFNPDTYKDKLSNVNSVVHSIGLLFENQNYKKTVNTNFNFLNDVQNLANMVKKPNPMDRTSHNTYEGIQRDSAVILADTFLKVQPNNPSYVYISADQKIPFVPSGYIDTKREAEFELSCKEGLRSILMRPGFMYDESESHSLNNRMLLTNLLKLGYDTKHCILGDHISYLNKLVRPPISTEKVARKLFEKLENETFSGIVTLDEIYKH</sequence>
<reference evidence="2 3" key="1">
    <citation type="submission" date="2015-11" db="EMBL/GenBank/DDBJ databases">
        <title>The genome of Debaryomyces fabryi.</title>
        <authorList>
            <person name="Tafer H."/>
            <person name="Lopandic K."/>
        </authorList>
    </citation>
    <scope>NUCLEOTIDE SEQUENCE [LARGE SCALE GENOMIC DNA]</scope>
    <source>
        <strain evidence="2 3">CBS 789</strain>
    </source>
</reference>
<dbReference type="Proteomes" id="UP000054251">
    <property type="component" value="Unassembled WGS sequence"/>
</dbReference>
<evidence type="ECO:0000313" key="2">
    <source>
        <dbReference type="EMBL" id="KRZ98966.1"/>
    </source>
</evidence>
<dbReference type="GO" id="GO:0005739">
    <property type="term" value="C:mitochondrion"/>
    <property type="evidence" value="ECO:0007669"/>
    <property type="project" value="TreeGrafter"/>
</dbReference>
<dbReference type="RefSeq" id="XP_015465069.1">
    <property type="nucleotide sequence ID" value="XM_015614093.1"/>
</dbReference>
<dbReference type="InterPro" id="IPR036291">
    <property type="entry name" value="NAD(P)-bd_dom_sf"/>
</dbReference>
<dbReference type="InterPro" id="IPR013120">
    <property type="entry name" value="FAR_NAD-bd"/>
</dbReference>